<dbReference type="SUPFAM" id="SSF52540">
    <property type="entry name" value="P-loop containing nucleoside triphosphate hydrolases"/>
    <property type="match status" value="2"/>
</dbReference>
<dbReference type="InterPro" id="IPR005292">
    <property type="entry name" value="MRP"/>
</dbReference>
<dbReference type="AlphaFoldDB" id="A0A8U7N081"/>
<dbReference type="CDD" id="cd18595">
    <property type="entry name" value="ABC_6TM_MRP1_2_3_6_D1_like"/>
    <property type="match status" value="1"/>
</dbReference>
<organism evidence="16 17">
    <name type="scientific">Corvus moneduloides</name>
    <name type="common">New Caledonian crow</name>
    <dbReference type="NCBI Taxonomy" id="1196302"/>
    <lineage>
        <taxon>Eukaryota</taxon>
        <taxon>Metazoa</taxon>
        <taxon>Chordata</taxon>
        <taxon>Craniata</taxon>
        <taxon>Vertebrata</taxon>
        <taxon>Euteleostomi</taxon>
        <taxon>Archelosauria</taxon>
        <taxon>Archosauria</taxon>
        <taxon>Dinosauria</taxon>
        <taxon>Saurischia</taxon>
        <taxon>Theropoda</taxon>
        <taxon>Coelurosauria</taxon>
        <taxon>Aves</taxon>
        <taxon>Neognathae</taxon>
        <taxon>Neoaves</taxon>
        <taxon>Telluraves</taxon>
        <taxon>Australaves</taxon>
        <taxon>Passeriformes</taxon>
        <taxon>Corvoidea</taxon>
        <taxon>Corvidae</taxon>
        <taxon>Corvus</taxon>
    </lineage>
</organism>
<dbReference type="GO" id="GO:0005524">
    <property type="term" value="F:ATP binding"/>
    <property type="evidence" value="ECO:0007669"/>
    <property type="project" value="UniProtKB-KW"/>
</dbReference>
<dbReference type="NCBIfam" id="TIGR00957">
    <property type="entry name" value="MRP_assoc_pro"/>
    <property type="match status" value="1"/>
</dbReference>
<protein>
    <submittedName>
        <fullName evidence="16">ATP binding cassette subfamily C member 2</fullName>
    </submittedName>
</protein>
<dbReference type="CDD" id="cd18603">
    <property type="entry name" value="ABC_6TM_MRP1_2_3_6_D2_like"/>
    <property type="match status" value="1"/>
</dbReference>
<comment type="similarity">
    <text evidence="2">Belongs to the ABC transporter superfamily. ABCC family. Conjugate transporter (TC 3.A.1.208) subfamily.</text>
</comment>
<evidence type="ECO:0000256" key="10">
    <source>
        <dbReference type="ARBA" id="ARBA00022989"/>
    </source>
</evidence>
<dbReference type="FunFam" id="3.40.50.300:FF:000074">
    <property type="entry name" value="Multidrug resistance-associated protein 5 isoform 1"/>
    <property type="match status" value="1"/>
</dbReference>
<evidence type="ECO:0000256" key="4">
    <source>
        <dbReference type="ARBA" id="ARBA00022475"/>
    </source>
</evidence>
<keyword evidence="5" id="KW-0812">Transmembrane</keyword>
<dbReference type="Proteomes" id="UP000694553">
    <property type="component" value="Unassembled WGS sequence"/>
</dbReference>
<dbReference type="FunFam" id="1.20.1560.10:FF:000007">
    <property type="entry name" value="ATP-binding cassette subfamily C member 1"/>
    <property type="match status" value="1"/>
</dbReference>
<dbReference type="GO" id="GO:0016887">
    <property type="term" value="F:ATP hydrolysis activity"/>
    <property type="evidence" value="ECO:0007669"/>
    <property type="project" value="InterPro"/>
</dbReference>
<keyword evidence="6" id="KW-0677">Repeat</keyword>
<evidence type="ECO:0000256" key="14">
    <source>
        <dbReference type="ARBA" id="ARBA00047523"/>
    </source>
</evidence>
<reference evidence="16" key="2">
    <citation type="submission" date="2025-08" db="UniProtKB">
        <authorList>
            <consortium name="Ensembl"/>
        </authorList>
    </citation>
    <scope>IDENTIFICATION</scope>
</reference>
<dbReference type="InterPro" id="IPR036640">
    <property type="entry name" value="ABC1_TM_sf"/>
</dbReference>
<comment type="catalytic activity">
    <reaction evidence="15">
        <text>17beta-estradiol 17-O-(beta-D-glucuronate)(in) + ATP + H2O = 17beta-estradiol 17-O-(beta-D-glucuronate)(out) + ADP + phosphate + H(+)</text>
        <dbReference type="Rhea" id="RHEA:60128"/>
        <dbReference type="ChEBI" id="CHEBI:15377"/>
        <dbReference type="ChEBI" id="CHEBI:15378"/>
        <dbReference type="ChEBI" id="CHEBI:30616"/>
        <dbReference type="ChEBI" id="CHEBI:43474"/>
        <dbReference type="ChEBI" id="CHEBI:82961"/>
        <dbReference type="ChEBI" id="CHEBI:456216"/>
    </reaction>
    <physiologicalReaction direction="left-to-right" evidence="15">
        <dbReference type="Rhea" id="RHEA:60129"/>
    </physiologicalReaction>
</comment>
<dbReference type="SMART" id="SM00382">
    <property type="entry name" value="AAA"/>
    <property type="match status" value="2"/>
</dbReference>
<dbReference type="Pfam" id="PF00664">
    <property type="entry name" value="ABC_membrane"/>
    <property type="match status" value="2"/>
</dbReference>
<keyword evidence="7" id="KW-0547">Nucleotide-binding</keyword>
<keyword evidence="11" id="KW-0445">Lipid transport</keyword>
<dbReference type="Ensembl" id="ENSCMUT00000037769.1">
    <property type="protein sequence ID" value="ENSCMUP00000032502.1"/>
    <property type="gene ID" value="ENSCMUG00000005698.2"/>
</dbReference>
<dbReference type="PANTHER" id="PTHR24223">
    <property type="entry name" value="ATP-BINDING CASSETTE SUB-FAMILY C"/>
    <property type="match status" value="1"/>
</dbReference>
<dbReference type="PROSITE" id="PS50929">
    <property type="entry name" value="ABC_TM1F"/>
    <property type="match status" value="2"/>
</dbReference>
<reference evidence="16" key="3">
    <citation type="submission" date="2025-09" db="UniProtKB">
        <authorList>
            <consortium name="Ensembl"/>
        </authorList>
    </citation>
    <scope>IDENTIFICATION</scope>
</reference>
<dbReference type="FunFam" id="3.40.50.300:FF:000293">
    <property type="entry name" value="ATP binding cassette subfamily C member 1"/>
    <property type="match status" value="1"/>
</dbReference>
<proteinExistence type="inferred from homology"/>
<evidence type="ECO:0000256" key="12">
    <source>
        <dbReference type="ARBA" id="ARBA00023136"/>
    </source>
</evidence>
<keyword evidence="8" id="KW-0067">ATP-binding</keyword>
<evidence type="ECO:0000256" key="15">
    <source>
        <dbReference type="ARBA" id="ARBA00047576"/>
    </source>
</evidence>
<evidence type="ECO:0000256" key="6">
    <source>
        <dbReference type="ARBA" id="ARBA00022737"/>
    </source>
</evidence>
<dbReference type="GO" id="GO:0016324">
    <property type="term" value="C:apical plasma membrane"/>
    <property type="evidence" value="ECO:0007669"/>
    <property type="project" value="TreeGrafter"/>
</dbReference>
<keyword evidence="4" id="KW-1003">Cell membrane</keyword>
<dbReference type="Gene3D" id="3.40.50.300">
    <property type="entry name" value="P-loop containing nucleotide triphosphate hydrolases"/>
    <property type="match status" value="2"/>
</dbReference>
<dbReference type="InterPro" id="IPR011527">
    <property type="entry name" value="ABC1_TM_dom"/>
</dbReference>
<dbReference type="CDD" id="cd03244">
    <property type="entry name" value="ABCC_MRP_domain2"/>
    <property type="match status" value="1"/>
</dbReference>
<evidence type="ECO:0000256" key="8">
    <source>
        <dbReference type="ARBA" id="ARBA00022840"/>
    </source>
</evidence>
<gene>
    <name evidence="16" type="primary">ABCC2</name>
</gene>
<accession>A0A8U7N081</accession>
<sequence length="1224" mass="135195">MGDNKDSGPPKDYARGWLMKTLAKTFRQNLLLAVAFKVVHDALVFVSPQLLKLLIAFVSDEDSFAWQGYLYAILLFLTALIQSLCLQQHFSLCFQLGINVRASLIAAIYKKVSTRKESTVGETVNLMSADAQRFMDMANFVHQLWSSPLQIILSIVFLWGELGPSVLAGIATMVLLIPINAFLVAKAKTIQVSGGNMKNKDERMKIITEILNGIKILKLFAWEPSFEKRVNDIRAHELKNLVNFGYLQSVSIFVFTCAPFLVSLASFAVYVLVDENNILDAQKAFTAISLFNVLRFPMAMLPMVLSSLVQTNVSTARLERYLSGEDLDTSTLLCAGLTQELMGDLAVLLPQPSCLCSVTLDVTPGSLVAVVGAVGSGKSSLVSAMLGEMENIKGHINIQGSLAYVPQQAWIQNATLKDNILFGSELDEAKYQQVLKACALLPDLELLPAGDQTEIGEKGINLSGGQKQRVSLARAVYSNADIYILDDPLSAVDAHVGKYLFEHVLGPKGLLQKKTRILVTHSISFLPQVDNIVVLAAGAVSEHGSYSTLLAKKGAFAQFLNLYGNQEEDVPEENTTGIGNTVGLWQLEGKILWFVLNFPLDKISSLSYSPGSTVGSRVESQGCAGCHCLRSDGLSCPQVKFSMYLRYLRAVGLCFSFWIVMGYVGQYVAYVGSNLWLSAWTDDAQHYVNQTYPTQQRDLRIGVFGALGVSRGPTLFLLFATMLSAQGAMRASRVMHQQLLSNILRVPMSFFDTTPTGRIINRFAKDIFTVDETIPMSFRTWLSCFMAIISTLIMICLATPFFAVVIVPLSVFYYFVLRFYISTSRQLRRLDSVTRSPIYSHFGETVSGLSVIRAYGHQERFLKHNETTMDINQKSVYSWIISNRWLAIRLEFVGSLVVFFSALLAVIAKGTLEGGIVGLSVSSALNVTQTLNWLVRTSSELETNIVAVERVHEYMKVQNEAPWVTKKRPPRGWPSKGEIQFIDYQVRYRPELDLVLQGISCNIGSTEKVGVVGRTGAGKSSLTNCLFRVLEAAGGKITIDEVDIATIGLHDLRKNLTIIPQDPVLFTGTLRMNLDPFDQYSDEEVWKALELAHLKTYVQGLPEGLLHLVSEGGENLSVGQRQLVCLARALLRKAKILILDEATAAVDLETDHLIQTTIRREFADCTVLTIAHRLHTIMDSNRVMVLQAGQIVEFDSPEALLMKQGIFSAMAKDAGIAITETTAL</sequence>
<dbReference type="PROSITE" id="PS50893">
    <property type="entry name" value="ABC_TRANSPORTER_2"/>
    <property type="match status" value="2"/>
</dbReference>
<keyword evidence="9" id="KW-1278">Translocase</keyword>
<evidence type="ECO:0000256" key="7">
    <source>
        <dbReference type="ARBA" id="ARBA00022741"/>
    </source>
</evidence>
<evidence type="ECO:0000313" key="17">
    <source>
        <dbReference type="Proteomes" id="UP000694553"/>
    </source>
</evidence>
<comment type="subcellular location">
    <subcellularLocation>
        <location evidence="1">Cell membrane</location>
        <topology evidence="1">Multi-pass membrane protein</topology>
    </subcellularLocation>
</comment>
<dbReference type="PROSITE" id="PS00211">
    <property type="entry name" value="ABC_TRANSPORTER_1"/>
    <property type="match status" value="2"/>
</dbReference>
<dbReference type="PANTHER" id="PTHR24223:SF176">
    <property type="entry name" value="ATP-BINDING CASSETTE SUB-FAMILY C MEMBER 2"/>
    <property type="match status" value="1"/>
</dbReference>
<dbReference type="InterPro" id="IPR003439">
    <property type="entry name" value="ABC_transporter-like_ATP-bd"/>
</dbReference>
<dbReference type="InterPro" id="IPR027417">
    <property type="entry name" value="P-loop_NTPase"/>
</dbReference>
<keyword evidence="17" id="KW-1185">Reference proteome</keyword>
<keyword evidence="12" id="KW-0472">Membrane</keyword>
<comment type="catalytic activity">
    <reaction evidence="13">
        <text>ATP + H2O + xenobioticSide 1 = ADP + phosphate + xenobioticSide 2.</text>
        <dbReference type="EC" id="7.6.2.2"/>
    </reaction>
</comment>
<dbReference type="GO" id="GO:0008559">
    <property type="term" value="F:ABC-type xenobiotic transporter activity"/>
    <property type="evidence" value="ECO:0007669"/>
    <property type="project" value="UniProtKB-EC"/>
</dbReference>
<dbReference type="InterPro" id="IPR050173">
    <property type="entry name" value="ABC_transporter_C-like"/>
</dbReference>
<evidence type="ECO:0000256" key="13">
    <source>
        <dbReference type="ARBA" id="ARBA00034018"/>
    </source>
</evidence>
<reference evidence="17" key="1">
    <citation type="submission" date="2019-10" db="EMBL/GenBank/DDBJ databases">
        <title>Corvus moneduloides (New Caledonian crow) genome, bCorMon1, primary haplotype.</title>
        <authorList>
            <person name="Rutz C."/>
            <person name="Fungtammasan C."/>
            <person name="Mountcastle J."/>
            <person name="Formenti G."/>
            <person name="Chow W."/>
            <person name="Howe K."/>
            <person name="Steele M.P."/>
            <person name="Fernandes J."/>
            <person name="Gilbert M.T.P."/>
            <person name="Fedrigo O."/>
            <person name="Jarvis E.D."/>
            <person name="Gemmell N."/>
        </authorList>
    </citation>
    <scope>NUCLEOTIDE SEQUENCE [LARGE SCALE GENOMIC DNA]</scope>
</reference>
<evidence type="ECO:0000256" key="9">
    <source>
        <dbReference type="ARBA" id="ARBA00022967"/>
    </source>
</evidence>
<evidence type="ECO:0000256" key="2">
    <source>
        <dbReference type="ARBA" id="ARBA00009726"/>
    </source>
</evidence>
<evidence type="ECO:0000256" key="11">
    <source>
        <dbReference type="ARBA" id="ARBA00023055"/>
    </source>
</evidence>
<name>A0A8U7N081_CORMO</name>
<dbReference type="SUPFAM" id="SSF90123">
    <property type="entry name" value="ABC transporter transmembrane region"/>
    <property type="match status" value="2"/>
</dbReference>
<dbReference type="InterPro" id="IPR017871">
    <property type="entry name" value="ABC_transporter-like_CS"/>
</dbReference>
<keyword evidence="10" id="KW-1133">Transmembrane helix</keyword>
<dbReference type="Gene3D" id="1.20.1560.10">
    <property type="entry name" value="ABC transporter type 1, transmembrane domain"/>
    <property type="match status" value="2"/>
</dbReference>
<comment type="catalytic activity">
    <reaction evidence="14">
        <text>leukotriene C4(in) + ATP + H2O = leukotriene C4(out) + ADP + phosphate + H(+)</text>
        <dbReference type="Rhea" id="RHEA:38963"/>
        <dbReference type="ChEBI" id="CHEBI:15377"/>
        <dbReference type="ChEBI" id="CHEBI:15378"/>
        <dbReference type="ChEBI" id="CHEBI:30616"/>
        <dbReference type="ChEBI" id="CHEBI:43474"/>
        <dbReference type="ChEBI" id="CHEBI:57973"/>
        <dbReference type="ChEBI" id="CHEBI:456216"/>
    </reaction>
    <physiologicalReaction direction="left-to-right" evidence="14">
        <dbReference type="Rhea" id="RHEA:38964"/>
    </physiologicalReaction>
</comment>
<evidence type="ECO:0000313" key="16">
    <source>
        <dbReference type="Ensembl" id="ENSCMUP00000032502.1"/>
    </source>
</evidence>
<dbReference type="InterPro" id="IPR003593">
    <property type="entry name" value="AAA+_ATPase"/>
</dbReference>
<dbReference type="GO" id="GO:0006869">
    <property type="term" value="P:lipid transport"/>
    <property type="evidence" value="ECO:0007669"/>
    <property type="project" value="UniProtKB-KW"/>
</dbReference>
<dbReference type="CDD" id="cd03250">
    <property type="entry name" value="ABCC_MRP_domain1"/>
    <property type="match status" value="1"/>
</dbReference>
<evidence type="ECO:0000256" key="1">
    <source>
        <dbReference type="ARBA" id="ARBA00004651"/>
    </source>
</evidence>
<dbReference type="FunFam" id="1.20.1560.10:FF:000001">
    <property type="entry name" value="ATP-binding cassette subfamily C member 1"/>
    <property type="match status" value="1"/>
</dbReference>
<evidence type="ECO:0000256" key="3">
    <source>
        <dbReference type="ARBA" id="ARBA00022448"/>
    </source>
</evidence>
<keyword evidence="3" id="KW-0813">Transport</keyword>
<evidence type="ECO:0000256" key="5">
    <source>
        <dbReference type="ARBA" id="ARBA00022692"/>
    </source>
</evidence>
<dbReference type="Pfam" id="PF00005">
    <property type="entry name" value="ABC_tran"/>
    <property type="match status" value="2"/>
</dbReference>